<keyword evidence="5" id="KW-0479">Metal-binding</keyword>
<evidence type="ECO:0000256" key="3">
    <source>
        <dbReference type="ARBA" id="ARBA00023145"/>
    </source>
</evidence>
<dbReference type="GO" id="GO:0016811">
    <property type="term" value="F:hydrolase activity, acting on carbon-nitrogen (but not peptide) bonds, in linear amides"/>
    <property type="evidence" value="ECO:0007669"/>
    <property type="project" value="InterPro"/>
</dbReference>
<keyword evidence="6" id="KW-1133">Transmembrane helix</keyword>
<evidence type="ECO:0000313" key="7">
    <source>
        <dbReference type="EMBL" id="HDX33267.1"/>
    </source>
</evidence>
<dbReference type="InterPro" id="IPR043146">
    <property type="entry name" value="Penicillin_amidase_N_B-knob"/>
</dbReference>
<sequence>MTIPSIVIALLIVLLILVLLGAALFLHLYWWRMQRAAPKLDGTVKATGFDQPVEILRDKHGVPHIYAQTEADLYRALGWVHAQDRFWQMEQARRTAQGRLAEIFGEPALDADRFCRIIGFQRAAEADEVALDAETHQLIAWYVEGVNAYLAARPGRVSAEHNLLRVPVEPWRVVDTLAAAKVLAWSMSGNWQSELTRLLLHQRLDAYTAADLEPDYPAEAPIVMAGVGSAEQMRLQSAAGLLLSQYEQVRQWLGGEQIGQGSNSWVLAPKRSLNRRPLLCADPHLNVQLPAMVYEAHLSGPDTEVSGMTFPGMPGVFIGHNNSIAWGLTNAQVDTQDLFIERMHPEQLFHFAKGAEWEEAQVFDETIQVRRGAPHTERIVITRHGPLINGFIRQAMGSANSPIEETWLALQWTGHFPGTVLTSVLKLNRAEDWQEFCKALALWTSPPQNVTYADARGNIGYQMAGRVPRRSVNLGLVPAPGWSPDFDWQGWIPVEELPHLYNPESGVIVTANNKIVGDDYPHFLGLEFDPGWRAARIEQMIAEKERFTIRDMEEMQQDTGSLLASAFLPWFTLLYSEDPWEKVALQALRKWNWRMDTDSAAALIFHYLLENVLDMTFGDKLGAALDGYRGITHAPLFQHHPFRLRAETRLLQILSEHDASFWYNDVASGRTRDRLELLQEALTRSMKMIRRTYGDSMLRWAWGKAHQVRFTHPLGAARLIGGFFSRAPLPVGGDATTPYQTRAAPGLPPGLIQVIPVYRQILEVGAWDRAQSVLAGGQSGHPLSRLYDDQIMMWREGVYHLMPWSRPAVEKAAVHRLVIMPQGTTP</sequence>
<protein>
    <submittedName>
        <fullName evidence="7">Penicillin acylase family protein</fullName>
    </submittedName>
</protein>
<keyword evidence="5" id="KW-0106">Calcium</keyword>
<feature type="binding site" evidence="5">
    <location>
        <position position="194"/>
    </location>
    <ligand>
        <name>Ca(2+)</name>
        <dbReference type="ChEBI" id="CHEBI:29108"/>
    </ligand>
</feature>
<dbReference type="Pfam" id="PF01804">
    <property type="entry name" value="Penicil_amidase"/>
    <property type="match status" value="1"/>
</dbReference>
<dbReference type="Gene3D" id="2.30.120.10">
    <property type="match status" value="1"/>
</dbReference>
<dbReference type="EMBL" id="DSMG01000182">
    <property type="protein sequence ID" value="HDX33267.1"/>
    <property type="molecule type" value="Genomic_DNA"/>
</dbReference>
<evidence type="ECO:0000256" key="1">
    <source>
        <dbReference type="ARBA" id="ARBA00006586"/>
    </source>
</evidence>
<dbReference type="GO" id="GO:0046872">
    <property type="term" value="F:metal ion binding"/>
    <property type="evidence" value="ECO:0007669"/>
    <property type="project" value="UniProtKB-KW"/>
</dbReference>
<keyword evidence="6" id="KW-0472">Membrane</keyword>
<dbReference type="InterPro" id="IPR014395">
    <property type="entry name" value="Pen/GL7ACA/AHL_acylase"/>
</dbReference>
<feature type="active site" description="Nucleophile" evidence="4">
    <location>
        <position position="262"/>
    </location>
</feature>
<dbReference type="SUPFAM" id="SSF56235">
    <property type="entry name" value="N-terminal nucleophile aminohydrolases (Ntn hydrolases)"/>
    <property type="match status" value="1"/>
</dbReference>
<keyword evidence="3" id="KW-0865">Zymogen</keyword>
<evidence type="ECO:0000256" key="2">
    <source>
        <dbReference type="ARBA" id="ARBA00022801"/>
    </source>
</evidence>
<keyword evidence="2" id="KW-0378">Hydrolase</keyword>
<evidence type="ECO:0000256" key="4">
    <source>
        <dbReference type="PIRSR" id="PIRSR001227-1"/>
    </source>
</evidence>
<dbReference type="Gene3D" id="1.10.439.10">
    <property type="entry name" value="Penicillin Amidohydrolase, domain 1"/>
    <property type="match status" value="1"/>
</dbReference>
<comment type="caution">
    <text evidence="7">The sequence shown here is derived from an EMBL/GenBank/DDBJ whole genome shotgun (WGS) entry which is preliminary data.</text>
</comment>
<dbReference type="InterPro" id="IPR043147">
    <property type="entry name" value="Penicillin_amidase_A-knob"/>
</dbReference>
<organism evidence="7">
    <name type="scientific">Caldilinea aerophila</name>
    <dbReference type="NCBI Taxonomy" id="133453"/>
    <lineage>
        <taxon>Bacteria</taxon>
        <taxon>Bacillati</taxon>
        <taxon>Chloroflexota</taxon>
        <taxon>Caldilineae</taxon>
        <taxon>Caldilineales</taxon>
        <taxon>Caldilineaceae</taxon>
        <taxon>Caldilinea</taxon>
    </lineage>
</organism>
<dbReference type="InterPro" id="IPR002692">
    <property type="entry name" value="S45"/>
</dbReference>
<dbReference type="PANTHER" id="PTHR34218:SF4">
    <property type="entry name" value="ACYL-HOMOSERINE LACTONE ACYLASE QUIP"/>
    <property type="match status" value="1"/>
</dbReference>
<evidence type="ECO:0000256" key="5">
    <source>
        <dbReference type="PIRSR" id="PIRSR001227-2"/>
    </source>
</evidence>
<comment type="similarity">
    <text evidence="1">Belongs to the peptidase S45 family.</text>
</comment>
<dbReference type="AlphaFoldDB" id="A0A7C1JV07"/>
<reference evidence="7" key="1">
    <citation type="journal article" date="2020" name="mSystems">
        <title>Genome- and Community-Level Interaction Insights into Carbon Utilization and Element Cycling Functions of Hydrothermarchaeota in Hydrothermal Sediment.</title>
        <authorList>
            <person name="Zhou Z."/>
            <person name="Liu Y."/>
            <person name="Xu W."/>
            <person name="Pan J."/>
            <person name="Luo Z.H."/>
            <person name="Li M."/>
        </authorList>
    </citation>
    <scope>NUCLEOTIDE SEQUENCE [LARGE SCALE GENOMIC DNA]</scope>
    <source>
        <strain evidence="7">SpSt-289</strain>
    </source>
</reference>
<accession>A0A7C1JV07</accession>
<feature type="binding site" evidence="5">
    <location>
        <position position="337"/>
    </location>
    <ligand>
        <name>Ca(2+)</name>
        <dbReference type="ChEBI" id="CHEBI:29108"/>
    </ligand>
</feature>
<dbReference type="PIRSF" id="PIRSF001227">
    <property type="entry name" value="Pen_acylase"/>
    <property type="match status" value="1"/>
</dbReference>
<gene>
    <name evidence="7" type="ORF">ENQ20_17525</name>
</gene>
<dbReference type="CDD" id="cd03747">
    <property type="entry name" value="Ntn_PGA_like"/>
    <property type="match status" value="1"/>
</dbReference>
<feature type="transmembrane region" description="Helical" evidence="6">
    <location>
        <begin position="6"/>
        <end position="30"/>
    </location>
</feature>
<name>A0A7C1JV07_9CHLR</name>
<dbReference type="InterPro" id="IPR029055">
    <property type="entry name" value="Ntn_hydrolases_N"/>
</dbReference>
<dbReference type="PANTHER" id="PTHR34218">
    <property type="entry name" value="PEPTIDASE S45 PENICILLIN AMIDASE"/>
    <property type="match status" value="1"/>
</dbReference>
<proteinExistence type="inferred from homology"/>
<comment type="cofactor">
    <cofactor evidence="5">
        <name>Ca(2+)</name>
        <dbReference type="ChEBI" id="CHEBI:29108"/>
    </cofactor>
    <text evidence="5">Binds 1 Ca(2+) ion per dimer.</text>
</comment>
<dbReference type="GO" id="GO:0017000">
    <property type="term" value="P:antibiotic biosynthetic process"/>
    <property type="evidence" value="ECO:0007669"/>
    <property type="project" value="InterPro"/>
</dbReference>
<dbReference type="Gene3D" id="1.10.1400.10">
    <property type="match status" value="1"/>
</dbReference>
<feature type="binding site" evidence="5">
    <location>
        <position position="334"/>
    </location>
    <ligand>
        <name>Ca(2+)</name>
        <dbReference type="ChEBI" id="CHEBI:29108"/>
    </ligand>
</feature>
<evidence type="ECO:0000256" key="6">
    <source>
        <dbReference type="SAM" id="Phobius"/>
    </source>
</evidence>
<dbReference type="InterPro" id="IPR023343">
    <property type="entry name" value="Penicillin_amidase_dom1"/>
</dbReference>
<dbReference type="Gene3D" id="3.60.20.10">
    <property type="entry name" value="Glutamine Phosphoribosylpyrophosphate, subunit 1, domain 1"/>
    <property type="match status" value="1"/>
</dbReference>
<keyword evidence="6" id="KW-0812">Transmembrane</keyword>